<comment type="caution">
    <text evidence="1">The sequence shown here is derived from an EMBL/GenBank/DDBJ whole genome shotgun (WGS) entry which is preliminary data.</text>
</comment>
<reference evidence="1" key="1">
    <citation type="submission" date="2021-12" db="EMBL/GenBank/DDBJ databases">
        <title>Convergent genome expansion in fungi linked to evolution of root-endophyte symbiosis.</title>
        <authorList>
            <consortium name="DOE Joint Genome Institute"/>
            <person name="Ke Y.-H."/>
            <person name="Bonito G."/>
            <person name="Liao H.-L."/>
            <person name="Looney B."/>
            <person name="Rojas-Flechas A."/>
            <person name="Nash J."/>
            <person name="Hameed K."/>
            <person name="Schadt C."/>
            <person name="Martin F."/>
            <person name="Crous P.W."/>
            <person name="Miettinen O."/>
            <person name="Magnuson J.K."/>
            <person name="Labbe J."/>
            <person name="Jacobson D."/>
            <person name="Doktycz M.J."/>
            <person name="Veneault-Fourrey C."/>
            <person name="Kuo A."/>
            <person name="Mondo S."/>
            <person name="Calhoun S."/>
            <person name="Riley R."/>
            <person name="Ohm R."/>
            <person name="LaButti K."/>
            <person name="Andreopoulos B."/>
            <person name="Pangilinan J."/>
            <person name="Nolan M."/>
            <person name="Tritt A."/>
            <person name="Clum A."/>
            <person name="Lipzen A."/>
            <person name="Daum C."/>
            <person name="Barry K."/>
            <person name="Grigoriev I.V."/>
            <person name="Vilgalys R."/>
        </authorList>
    </citation>
    <scope>NUCLEOTIDE SEQUENCE</scope>
    <source>
        <strain evidence="1">PMI_201</strain>
    </source>
</reference>
<name>A0AAD4PU55_9EURO</name>
<dbReference type="EMBL" id="JAJTJA010000011">
    <property type="protein sequence ID" value="KAH8691870.1"/>
    <property type="molecule type" value="Genomic_DNA"/>
</dbReference>
<dbReference type="RefSeq" id="XP_046067867.1">
    <property type="nucleotide sequence ID" value="XM_046217013.1"/>
</dbReference>
<dbReference type="Proteomes" id="UP001201262">
    <property type="component" value="Unassembled WGS sequence"/>
</dbReference>
<sequence length="144" mass="16003">MNVLRHVHEHERVPAAQAGHHRVHPAGLHGPELHLRDGAAGQVHTHPVNGPHVHQREHEVGVEPRLAVRADNEDEEVQALHVSKSYHGHNDRPQEARVRVLERLRDDAHAGTAEHGHVPAAYKSFNGGRDPVLVVVHLRGLVRV</sequence>
<protein>
    <submittedName>
        <fullName evidence="1">Uncharacterized protein</fullName>
    </submittedName>
</protein>
<gene>
    <name evidence="1" type="ORF">BGW36DRAFT_386522</name>
</gene>
<proteinExistence type="predicted"/>
<accession>A0AAD4PU55</accession>
<evidence type="ECO:0000313" key="1">
    <source>
        <dbReference type="EMBL" id="KAH8691870.1"/>
    </source>
</evidence>
<evidence type="ECO:0000313" key="2">
    <source>
        <dbReference type="Proteomes" id="UP001201262"/>
    </source>
</evidence>
<dbReference type="AlphaFoldDB" id="A0AAD4PU55"/>
<dbReference type="GeneID" id="70247300"/>
<keyword evidence="2" id="KW-1185">Reference proteome</keyword>
<organism evidence="1 2">
    <name type="scientific">Talaromyces proteolyticus</name>
    <dbReference type="NCBI Taxonomy" id="1131652"/>
    <lineage>
        <taxon>Eukaryota</taxon>
        <taxon>Fungi</taxon>
        <taxon>Dikarya</taxon>
        <taxon>Ascomycota</taxon>
        <taxon>Pezizomycotina</taxon>
        <taxon>Eurotiomycetes</taxon>
        <taxon>Eurotiomycetidae</taxon>
        <taxon>Eurotiales</taxon>
        <taxon>Trichocomaceae</taxon>
        <taxon>Talaromyces</taxon>
        <taxon>Talaromyces sect. Bacilispori</taxon>
    </lineage>
</organism>